<evidence type="ECO:0000313" key="5">
    <source>
        <dbReference type="EMBL" id="KAF5840463.1"/>
    </source>
</evidence>
<feature type="non-terminal residue" evidence="5">
    <location>
        <position position="1"/>
    </location>
</feature>
<organism evidence="5 6">
    <name type="scientific">Dunaliella salina</name>
    <name type="common">Green alga</name>
    <name type="synonym">Protococcus salinus</name>
    <dbReference type="NCBI Taxonomy" id="3046"/>
    <lineage>
        <taxon>Eukaryota</taxon>
        <taxon>Viridiplantae</taxon>
        <taxon>Chlorophyta</taxon>
        <taxon>core chlorophytes</taxon>
        <taxon>Chlorophyceae</taxon>
        <taxon>CS clade</taxon>
        <taxon>Chlamydomonadales</taxon>
        <taxon>Dunaliellaceae</taxon>
        <taxon>Dunaliella</taxon>
    </lineage>
</organism>
<reference evidence="5" key="1">
    <citation type="submission" date="2017-08" db="EMBL/GenBank/DDBJ databases">
        <authorList>
            <person name="Polle J.E."/>
            <person name="Barry K."/>
            <person name="Cushman J."/>
            <person name="Schmutz J."/>
            <person name="Tran D."/>
            <person name="Hathwaick L.T."/>
            <person name="Yim W.C."/>
            <person name="Jenkins J."/>
            <person name="Mckie-Krisberg Z.M."/>
            <person name="Prochnik S."/>
            <person name="Lindquist E."/>
            <person name="Dockter R.B."/>
            <person name="Adam C."/>
            <person name="Molina H."/>
            <person name="Bunkerborg J."/>
            <person name="Jin E."/>
            <person name="Buchheim M."/>
            <person name="Magnuson J."/>
        </authorList>
    </citation>
    <scope>NUCLEOTIDE SEQUENCE</scope>
    <source>
        <strain evidence="5">CCAP 19/18</strain>
    </source>
</reference>
<proteinExistence type="predicted"/>
<dbReference type="EMBL" id="MU069512">
    <property type="protein sequence ID" value="KAF5840463.1"/>
    <property type="molecule type" value="Genomic_DNA"/>
</dbReference>
<evidence type="ECO:0000313" key="6">
    <source>
        <dbReference type="Proteomes" id="UP000815325"/>
    </source>
</evidence>
<dbReference type="PANTHER" id="PTHR14043:SF2">
    <property type="entry name" value="HOMEOBOX PROTEIN CUT"/>
    <property type="match status" value="1"/>
</dbReference>
<dbReference type="Pfam" id="PF08172">
    <property type="entry name" value="CASP_C"/>
    <property type="match status" value="1"/>
</dbReference>
<accession>A0ABQ7H0S9</accession>
<evidence type="ECO:0000256" key="3">
    <source>
        <dbReference type="SAM" id="MobiDB-lite"/>
    </source>
</evidence>
<dbReference type="PANTHER" id="PTHR14043">
    <property type="entry name" value="CCAAT DISPLACEMENT PROTEIN-RELATED"/>
    <property type="match status" value="1"/>
</dbReference>
<feature type="coiled-coil region" evidence="2">
    <location>
        <begin position="73"/>
        <end position="107"/>
    </location>
</feature>
<keyword evidence="6" id="KW-1185">Reference proteome</keyword>
<evidence type="ECO:0000259" key="4">
    <source>
        <dbReference type="Pfam" id="PF08172"/>
    </source>
</evidence>
<feature type="domain" description="CASP C-terminal" evidence="4">
    <location>
        <begin position="2"/>
        <end position="211"/>
    </location>
</feature>
<feature type="region of interest" description="Disordered" evidence="3">
    <location>
        <begin position="22"/>
        <end position="64"/>
    </location>
</feature>
<feature type="region of interest" description="Disordered" evidence="3">
    <location>
        <begin position="234"/>
        <end position="253"/>
    </location>
</feature>
<evidence type="ECO:0000256" key="2">
    <source>
        <dbReference type="SAM" id="Coils"/>
    </source>
</evidence>
<feature type="compositionally biased region" description="Polar residues" evidence="3">
    <location>
        <begin position="22"/>
        <end position="38"/>
    </location>
</feature>
<protein>
    <submittedName>
        <fullName evidence="5">CASP C terminal-domain-containing protein</fullName>
    </submittedName>
</protein>
<evidence type="ECO:0000256" key="1">
    <source>
        <dbReference type="ARBA" id="ARBA00023054"/>
    </source>
</evidence>
<sequence length="253" mass="28364">AQLSERQALISRLEDDLLASRTNQSGAAASQHGLTGQTPGFMGFDEAGRPGQQQQQQPYQEDSSMIKVVCNQRDRFRARKMELEGEVSKLKADLAAAQAQVSSTTADNVALIERLRYVHGFKQRKNAQDLESGLDVEKRYSRMYDEGINPFAEFQGQQRERQKSSMPLPDRLMYRFGQLVFGSQSARLGTFIYLCGLHLLVLLLISRISHSSSSDMYAQQLHIMENSRHAMTAAMHHEPGSSMKSSHAPPPHN</sequence>
<gene>
    <name evidence="5" type="ORF">DUNSADRAFT_16554</name>
</gene>
<name>A0ABQ7H0S9_DUNSA</name>
<comment type="caution">
    <text evidence="5">The sequence shown here is derived from an EMBL/GenBank/DDBJ whole genome shotgun (WGS) entry which is preliminary data.</text>
</comment>
<keyword evidence="1 2" id="KW-0175">Coiled coil</keyword>
<dbReference type="Proteomes" id="UP000815325">
    <property type="component" value="Unassembled WGS sequence"/>
</dbReference>
<dbReference type="InterPro" id="IPR012955">
    <property type="entry name" value="CASP_C"/>
</dbReference>